<evidence type="ECO:0000313" key="5">
    <source>
        <dbReference type="Proteomes" id="UP000515976"/>
    </source>
</evidence>
<dbReference type="InterPro" id="IPR002711">
    <property type="entry name" value="HNH"/>
</dbReference>
<evidence type="ECO:0000256" key="1">
    <source>
        <dbReference type="ARBA" id="ARBA00023450"/>
    </source>
</evidence>
<evidence type="ECO:0000313" key="4">
    <source>
        <dbReference type="EMBL" id="QNN50756.1"/>
    </source>
</evidence>
<keyword evidence="4" id="KW-0255">Endonuclease</keyword>
<dbReference type="Proteomes" id="UP000515976">
    <property type="component" value="Chromosome"/>
</dbReference>
<keyword evidence="4" id="KW-0378">Hydrolase</keyword>
<comment type="similarity">
    <text evidence="1">Belongs to the Rv1128c/1148c/1588c/1702c/1945/3466 family.</text>
</comment>
<keyword evidence="4" id="KW-0540">Nuclease</keyword>
<dbReference type="RefSeq" id="WP_187566796.1">
    <property type="nucleotide sequence ID" value="NZ_CP060712.1"/>
</dbReference>
<keyword evidence="5" id="KW-1185">Reference proteome</keyword>
<proteinExistence type="inferred from homology"/>
<dbReference type="AlphaFoldDB" id="A0A7G9R581"/>
<dbReference type="EMBL" id="CP060712">
    <property type="protein sequence ID" value="QNN50756.1"/>
    <property type="molecule type" value="Genomic_DNA"/>
</dbReference>
<feature type="region of interest" description="Disordered" evidence="2">
    <location>
        <begin position="325"/>
        <end position="345"/>
    </location>
</feature>
<name>A0A7G9R581_9MICO</name>
<accession>A0A7G9R581</accession>
<sequence length="345" mass="37081">MAAGVLDGTVSPSLATTAVRELERLDAHLSTEAKPTVARALLDLGVQWGPSMMRRLRPRLLAEYGLPGELDRLQERLAPAARLSAPAVESGDLTEYQLLMTPEQAAALEAAIGPLSAPAPNDETGERDLRPAGQRRVEALSEVCRRSSALDADASGGDGAAAASSAVHVTIALADLEARSGCGEVMGSCATGAVLSPEALRRMCCEADLVPHVLGTAGEDLDLGRVVRLFTRAQRRRLWRRDGGCTYPGCTAPAAWTRAHHVVHWVDGGRSDTGNAALLCQRHHSYVHRRRLVAEVRHRPDEQGRSVVWDLRPGSYDRHLERLRAERARPGPRGADSARLVGAPL</sequence>
<gene>
    <name evidence="4" type="ORF">H9L10_07440</name>
</gene>
<dbReference type="Pfam" id="PF01844">
    <property type="entry name" value="HNH"/>
    <property type="match status" value="1"/>
</dbReference>
<dbReference type="GO" id="GO:0008270">
    <property type="term" value="F:zinc ion binding"/>
    <property type="evidence" value="ECO:0007669"/>
    <property type="project" value="InterPro"/>
</dbReference>
<dbReference type="GO" id="GO:0003676">
    <property type="term" value="F:nucleic acid binding"/>
    <property type="evidence" value="ECO:0007669"/>
    <property type="project" value="InterPro"/>
</dbReference>
<organism evidence="4 5">
    <name type="scientific">Phycicoccus endophyticus</name>
    <dbReference type="NCBI Taxonomy" id="1690220"/>
    <lineage>
        <taxon>Bacteria</taxon>
        <taxon>Bacillati</taxon>
        <taxon>Actinomycetota</taxon>
        <taxon>Actinomycetes</taxon>
        <taxon>Micrococcales</taxon>
        <taxon>Intrasporangiaceae</taxon>
        <taxon>Phycicoccus</taxon>
    </lineage>
</organism>
<protein>
    <submittedName>
        <fullName evidence="4">HNH endonuclease</fullName>
    </submittedName>
</protein>
<dbReference type="GO" id="GO:0004519">
    <property type="term" value="F:endonuclease activity"/>
    <property type="evidence" value="ECO:0007669"/>
    <property type="project" value="UniProtKB-KW"/>
</dbReference>
<dbReference type="Gene3D" id="1.10.30.50">
    <property type="match status" value="1"/>
</dbReference>
<dbReference type="InterPro" id="IPR003615">
    <property type="entry name" value="HNH_nuc"/>
</dbReference>
<evidence type="ECO:0000259" key="3">
    <source>
        <dbReference type="SMART" id="SM00507"/>
    </source>
</evidence>
<dbReference type="CDD" id="cd00085">
    <property type="entry name" value="HNHc"/>
    <property type="match status" value="1"/>
</dbReference>
<reference evidence="4 5" key="1">
    <citation type="submission" date="2020-08" db="EMBL/GenBank/DDBJ databases">
        <title>Genome sequence of Phycicoccus endophyticus JCM 31784T.</title>
        <authorList>
            <person name="Hyun D.-W."/>
            <person name="Bae J.-W."/>
        </authorList>
    </citation>
    <scope>NUCLEOTIDE SEQUENCE [LARGE SCALE GENOMIC DNA]</scope>
    <source>
        <strain evidence="4 5">JCM 31784</strain>
    </source>
</reference>
<dbReference type="Pfam" id="PF02720">
    <property type="entry name" value="DUF222"/>
    <property type="match status" value="1"/>
</dbReference>
<feature type="domain" description="HNH nuclease" evidence="3">
    <location>
        <begin position="233"/>
        <end position="285"/>
    </location>
</feature>
<dbReference type="KEGG" id="pei:H9L10_07440"/>
<evidence type="ECO:0000256" key="2">
    <source>
        <dbReference type="SAM" id="MobiDB-lite"/>
    </source>
</evidence>
<dbReference type="InterPro" id="IPR003870">
    <property type="entry name" value="DUF222"/>
</dbReference>
<dbReference type="SMART" id="SM00507">
    <property type="entry name" value="HNHc"/>
    <property type="match status" value="1"/>
</dbReference>